<keyword evidence="4 8" id="KW-0347">Helicase</keyword>
<dbReference type="InterPro" id="IPR001611">
    <property type="entry name" value="Leu-rich_rpt"/>
</dbReference>
<dbReference type="PANTHER" id="PTHR43788">
    <property type="entry name" value="DNA2/NAM7 HELICASE FAMILY MEMBER"/>
    <property type="match status" value="1"/>
</dbReference>
<dbReference type="Gene3D" id="3.40.50.300">
    <property type="entry name" value="P-loop containing nucleotide triphosphate hydrolases"/>
    <property type="match status" value="2"/>
</dbReference>
<dbReference type="InterPro" id="IPR001736">
    <property type="entry name" value="PLipase_D/transphosphatidylase"/>
</dbReference>
<dbReference type="STRING" id="1034346.GCA_000313565_01332"/>
<comment type="similarity">
    <text evidence="1">Belongs to the DNA2/NAM7 helicase family.</text>
</comment>
<dbReference type="InterPro" id="IPR041679">
    <property type="entry name" value="DNA2/NAM7-like_C"/>
</dbReference>
<dbReference type="InterPro" id="IPR050534">
    <property type="entry name" value="Coronavir_polyprotein_1ab"/>
</dbReference>
<keyword evidence="6" id="KW-0175">Coiled coil</keyword>
<comment type="caution">
    <text evidence="8">The sequence shown here is derived from an EMBL/GenBank/DDBJ whole genome shotgun (WGS) entry which is preliminary data.</text>
</comment>
<dbReference type="GO" id="GO:0016787">
    <property type="term" value="F:hydrolase activity"/>
    <property type="evidence" value="ECO:0007669"/>
    <property type="project" value="UniProtKB-KW"/>
</dbReference>
<keyword evidence="5" id="KW-0067">ATP-binding</keyword>
<dbReference type="SUPFAM" id="SSF56024">
    <property type="entry name" value="Phospholipase D/nuclease"/>
    <property type="match status" value="1"/>
</dbReference>
<dbReference type="SUPFAM" id="SSF52540">
    <property type="entry name" value="P-loop containing nucleoside triphosphate hydrolases"/>
    <property type="match status" value="2"/>
</dbReference>
<gene>
    <name evidence="8" type="ORF">DES51_11051</name>
</gene>
<dbReference type="InterPro" id="IPR041677">
    <property type="entry name" value="DNA2/NAM7_AAA_11"/>
</dbReference>
<evidence type="ECO:0000256" key="3">
    <source>
        <dbReference type="ARBA" id="ARBA00022801"/>
    </source>
</evidence>
<sequence>MNTINDVLDYYINFELEERLYKIAINKNNYLNLSKNKLTDLSSIEFLLTSKKITLIKTIINAIKFKNEDRKKDLIKLLNTIENGSLTLKEGFDFNNLVSKSEYKYGDNYAKDNLEINKIINDNKIYILYPVFAFGKQKIPLISFQVEIKDNKIIVENYRVQIEALRTIISQILSCDRADVEYAMPDFEKFYEAISVYENTDIFELITIIENELMGKFTKELFTGFWSYKDYGNWAVTEEIILTMESFGEMILPPYQEEIEEVKFHLKDKNSKLLDQYLFGCDTSLYSENIKINTHYGSYTSAYPINEKQAKVINSYKISNLLAVSGPPGTGKTTVIKEVIANNIVEKAIKILGIWNQSWEKIGWDNQEVYQSPLKGKCDYSMLIASGNNKAVDNIGLELLEEIDYFSEALDTNKTGYKGILCARLGNQDNTESFKNDILNPLINYLEKETIYDEQKANETIVSFKASVNNLLSLKETISDFSKHREILCNKMLASNVFDRELDEQIIEKARSKYNHEVSILIETIKQLENKLSALEKRKVIIINEIAKKSNNLKKINEELDKKRQYVQLIDKKAKIILIGHFLARSLENKYGSRSSIYENVNLLENDYNLEKILYNQQEAEFNTLEEQLTDAHNLLENRKREIDKVKEILLLIDEFEKLKDKADDLIKLGLKDVNWNSSEYDLFNNNYIVQLRYDLFKKSLLLIKLYICKNARYIHFNLEKVYPDKWFQAFYRRDFRYDIKYEGYLKAMWETLFLCFPVVTTTLFSLNRMKFPLIQGLYDTILIDEAGQYSIHTVIAPIYRCRKAIIVGDTKQIEPIRNQNNYVIENSKLSDQMKQLFDVNLNSIQNAADRASDVYDILDDKKVGIILNEHRRCERSIVEFSNRYVYKNQLKIIKEDTVKPFLKYSLCMIDVRSVEVKRHINNTEIDMCVKIIDRLLAIYGNDYKKNIGIITPFRKQADALKARIPEIECGTVHLFQGREKDIILFSIVSGGTDSRGSMNFIGKQANNLNVAFTRAKKQLILIGNYEACVNAKNYMSLAMNVLKESGKLFSIYEGDIFEENNLEEGYKEQFYSLFIESNVTQKLVDLELANYVENGLIVTPQKHNLLLLGVLTKLENSLRIVTPWIRSSVVNASFLDSLRLLLNEKKEVNISFGYHKTNYDLSNIAAIVKRDNYGSEEKDIKSIQELHDLIKDHLEYIPPIHCKILIIDDRIMIIGSHNWLSNSGKAINAKDEISCIIYDKNMIQYVKERYFNTLN</sequence>
<dbReference type="GO" id="GO:0005524">
    <property type="term" value="F:ATP binding"/>
    <property type="evidence" value="ECO:0007669"/>
    <property type="project" value="UniProtKB-KW"/>
</dbReference>
<dbReference type="GO" id="GO:0006793">
    <property type="term" value="P:phosphorus metabolic process"/>
    <property type="evidence" value="ECO:0007669"/>
    <property type="project" value="UniProtKB-ARBA"/>
</dbReference>
<keyword evidence="2" id="KW-0547">Nucleotide-binding</keyword>
<dbReference type="PANTHER" id="PTHR43788:SF8">
    <property type="entry name" value="DNA-BINDING PROTEIN SMUBP-2"/>
    <property type="match status" value="1"/>
</dbReference>
<feature type="domain" description="PLD phosphodiesterase" evidence="7">
    <location>
        <begin position="1197"/>
        <end position="1224"/>
    </location>
</feature>
<dbReference type="GO" id="GO:0003678">
    <property type="term" value="F:DNA helicase activity"/>
    <property type="evidence" value="ECO:0007669"/>
    <property type="project" value="UniProtKB-ARBA"/>
</dbReference>
<dbReference type="AlphaFoldDB" id="A0A318KP36"/>
<dbReference type="InterPro" id="IPR027417">
    <property type="entry name" value="P-loop_NTPase"/>
</dbReference>
<evidence type="ECO:0000256" key="6">
    <source>
        <dbReference type="SAM" id="Coils"/>
    </source>
</evidence>
<dbReference type="Pfam" id="PF13091">
    <property type="entry name" value="PLDc_2"/>
    <property type="match status" value="1"/>
</dbReference>
<dbReference type="Pfam" id="PF13086">
    <property type="entry name" value="AAA_11"/>
    <property type="match status" value="2"/>
</dbReference>
<dbReference type="InterPro" id="IPR047187">
    <property type="entry name" value="SF1_C_Upf1"/>
</dbReference>
<dbReference type="InterPro" id="IPR025202">
    <property type="entry name" value="PLD-like_dom"/>
</dbReference>
<dbReference type="EMBL" id="QJKH01000010">
    <property type="protein sequence ID" value="PXX77505.1"/>
    <property type="molecule type" value="Genomic_DNA"/>
</dbReference>
<dbReference type="Gene3D" id="3.30.870.10">
    <property type="entry name" value="Endonuclease Chain A"/>
    <property type="match status" value="1"/>
</dbReference>
<proteinExistence type="inferred from homology"/>
<evidence type="ECO:0000313" key="8">
    <source>
        <dbReference type="EMBL" id="PXX77505.1"/>
    </source>
</evidence>
<evidence type="ECO:0000256" key="4">
    <source>
        <dbReference type="ARBA" id="ARBA00022806"/>
    </source>
</evidence>
<dbReference type="CDD" id="cd18808">
    <property type="entry name" value="SF1_C_Upf1"/>
    <property type="match status" value="1"/>
</dbReference>
<dbReference type="OrthoDB" id="9757917at2"/>
<protein>
    <submittedName>
        <fullName evidence="8">Superfamily I DNA and/or RNA helicase</fullName>
    </submittedName>
</protein>
<organism evidence="8 9">
    <name type="scientific">Dielma fastidiosa</name>
    <dbReference type="NCBI Taxonomy" id="1034346"/>
    <lineage>
        <taxon>Bacteria</taxon>
        <taxon>Bacillati</taxon>
        <taxon>Bacillota</taxon>
        <taxon>Erysipelotrichia</taxon>
        <taxon>Erysipelotrichales</taxon>
        <taxon>Erysipelotrichaceae</taxon>
        <taxon>Dielma</taxon>
    </lineage>
</organism>
<dbReference type="Pfam" id="PF13087">
    <property type="entry name" value="AAA_12"/>
    <property type="match status" value="1"/>
</dbReference>
<keyword evidence="9" id="KW-1185">Reference proteome</keyword>
<dbReference type="Proteomes" id="UP000247612">
    <property type="component" value="Unassembled WGS sequence"/>
</dbReference>
<evidence type="ECO:0000256" key="5">
    <source>
        <dbReference type="ARBA" id="ARBA00022840"/>
    </source>
</evidence>
<evidence type="ECO:0000259" key="7">
    <source>
        <dbReference type="PROSITE" id="PS50035"/>
    </source>
</evidence>
<keyword evidence="3" id="KW-0378">Hydrolase</keyword>
<evidence type="ECO:0000256" key="1">
    <source>
        <dbReference type="ARBA" id="ARBA00007913"/>
    </source>
</evidence>
<feature type="coiled-coil region" evidence="6">
    <location>
        <begin position="511"/>
        <end position="566"/>
    </location>
</feature>
<evidence type="ECO:0000256" key="2">
    <source>
        <dbReference type="ARBA" id="ARBA00022741"/>
    </source>
</evidence>
<dbReference type="PROSITE" id="PS51450">
    <property type="entry name" value="LRR"/>
    <property type="match status" value="1"/>
</dbReference>
<evidence type="ECO:0000313" key="9">
    <source>
        <dbReference type="Proteomes" id="UP000247612"/>
    </source>
</evidence>
<feature type="coiled-coil region" evidence="6">
    <location>
        <begin position="615"/>
        <end position="642"/>
    </location>
</feature>
<dbReference type="PROSITE" id="PS50035">
    <property type="entry name" value="PLD"/>
    <property type="match status" value="1"/>
</dbReference>
<accession>A0A318KP36</accession>
<reference evidence="8 9" key="1">
    <citation type="submission" date="2018-05" db="EMBL/GenBank/DDBJ databases">
        <title>Genomic Encyclopedia of Type Strains, Phase IV (KMG-IV): sequencing the most valuable type-strain genomes for metagenomic binning, comparative biology and taxonomic classification.</title>
        <authorList>
            <person name="Goeker M."/>
        </authorList>
    </citation>
    <scope>NUCLEOTIDE SEQUENCE [LARGE SCALE GENOMIC DNA]</scope>
    <source>
        <strain evidence="8 9">JC118</strain>
    </source>
</reference>
<dbReference type="RefSeq" id="WP_022937640.1">
    <property type="nucleotide sequence ID" value="NZ_CABKRQ010000003.1"/>
</dbReference>
<name>A0A318KP36_9FIRM</name>